<dbReference type="InterPro" id="IPR014001">
    <property type="entry name" value="Helicase_ATP-bd"/>
</dbReference>
<feature type="domain" description="Helicase C-terminal" evidence="14">
    <location>
        <begin position="463"/>
        <end position="622"/>
    </location>
</feature>
<keyword evidence="6 12" id="KW-0347">Helicase</keyword>
<dbReference type="Pfam" id="PF18074">
    <property type="entry name" value="PriA_C"/>
    <property type="match status" value="1"/>
</dbReference>
<comment type="catalytic activity">
    <reaction evidence="11 12">
        <text>ATP + H2O = ADP + phosphate + H(+)</text>
        <dbReference type="Rhea" id="RHEA:13065"/>
        <dbReference type="ChEBI" id="CHEBI:15377"/>
        <dbReference type="ChEBI" id="CHEBI:15378"/>
        <dbReference type="ChEBI" id="CHEBI:30616"/>
        <dbReference type="ChEBI" id="CHEBI:43474"/>
        <dbReference type="ChEBI" id="CHEBI:456216"/>
        <dbReference type="EC" id="5.6.2.4"/>
    </reaction>
</comment>
<evidence type="ECO:0000256" key="7">
    <source>
        <dbReference type="ARBA" id="ARBA00022833"/>
    </source>
</evidence>
<feature type="binding site" evidence="12">
    <location>
        <position position="471"/>
    </location>
    <ligand>
        <name>Zn(2+)</name>
        <dbReference type="ChEBI" id="CHEBI:29105"/>
        <label>1</label>
    </ligand>
</feature>
<feature type="domain" description="Helicase ATP-binding" evidence="13">
    <location>
        <begin position="200"/>
        <end position="366"/>
    </location>
</feature>
<dbReference type="GO" id="GO:0006310">
    <property type="term" value="P:DNA recombination"/>
    <property type="evidence" value="ECO:0007669"/>
    <property type="project" value="InterPro"/>
</dbReference>
<dbReference type="RefSeq" id="WP_169098680.1">
    <property type="nucleotide sequence ID" value="NZ_JABBVZ010000022.1"/>
</dbReference>
<evidence type="ECO:0000256" key="5">
    <source>
        <dbReference type="ARBA" id="ARBA00022801"/>
    </source>
</evidence>
<feature type="binding site" evidence="12">
    <location>
        <position position="440"/>
    </location>
    <ligand>
        <name>Zn(2+)</name>
        <dbReference type="ChEBI" id="CHEBI:29105"/>
        <label>2</label>
    </ligand>
</feature>
<comment type="catalytic activity">
    <reaction evidence="12">
        <text>Couples ATP hydrolysis with the unwinding of duplex DNA by translocating in the 3'-5' direction.</text>
        <dbReference type="EC" id="5.6.2.4"/>
    </reaction>
</comment>
<feature type="binding site" evidence="12">
    <location>
        <position position="468"/>
    </location>
    <ligand>
        <name>Zn(2+)</name>
        <dbReference type="ChEBI" id="CHEBI:29105"/>
        <label>1</label>
    </ligand>
</feature>
<dbReference type="GO" id="GO:0008270">
    <property type="term" value="F:zinc ion binding"/>
    <property type="evidence" value="ECO:0007669"/>
    <property type="project" value="UniProtKB-UniRule"/>
</dbReference>
<reference evidence="15 16" key="1">
    <citation type="submission" date="2020-04" db="EMBL/GenBank/DDBJ databases">
        <authorList>
            <person name="Zhang R."/>
            <person name="Schippers A."/>
        </authorList>
    </citation>
    <scope>NUCLEOTIDE SEQUENCE [LARGE SCALE GENOMIC DNA]</scope>
    <source>
        <strain evidence="15 16">DSM 109850</strain>
    </source>
</reference>
<evidence type="ECO:0000313" key="16">
    <source>
        <dbReference type="Proteomes" id="UP000533476"/>
    </source>
</evidence>
<feature type="binding site" evidence="12">
    <location>
        <position position="455"/>
    </location>
    <ligand>
        <name>Zn(2+)</name>
        <dbReference type="ChEBI" id="CHEBI:29105"/>
        <label>2</label>
    </ligand>
</feature>
<dbReference type="InterPro" id="IPR001650">
    <property type="entry name" value="Helicase_C-like"/>
</dbReference>
<dbReference type="EC" id="5.6.2.4" evidence="12"/>
<keyword evidence="5 12" id="KW-0378">Hydrolase</keyword>
<dbReference type="GO" id="GO:0043138">
    <property type="term" value="F:3'-5' DNA helicase activity"/>
    <property type="evidence" value="ECO:0007669"/>
    <property type="project" value="UniProtKB-EC"/>
</dbReference>
<keyword evidence="4 12" id="KW-0547">Nucleotide-binding</keyword>
<accession>A0A7Y0L3S9</accession>
<dbReference type="FunFam" id="3.40.50.300:FF:000489">
    <property type="entry name" value="Primosome assembly protein PriA"/>
    <property type="match status" value="1"/>
</dbReference>
<dbReference type="GO" id="GO:0006269">
    <property type="term" value="P:DNA replication, synthesis of primer"/>
    <property type="evidence" value="ECO:0007669"/>
    <property type="project" value="UniProtKB-KW"/>
</dbReference>
<feature type="binding site" evidence="12">
    <location>
        <position position="431"/>
    </location>
    <ligand>
        <name>Zn(2+)</name>
        <dbReference type="ChEBI" id="CHEBI:29105"/>
        <label>1</label>
    </ligand>
</feature>
<keyword evidence="1 12" id="KW-0639">Primosome</keyword>
<dbReference type="HAMAP" id="MF_00983">
    <property type="entry name" value="PriA"/>
    <property type="match status" value="1"/>
</dbReference>
<comment type="function">
    <text evidence="12">Initiates the restart of stalled replication forks, which reloads the replicative helicase on sites other than the origin of replication. Recognizes and binds to abandoned replication forks and remodels them to uncover a helicase loading site. Promotes assembly of the primosome at these replication forks.</text>
</comment>
<dbReference type="GO" id="GO:0006270">
    <property type="term" value="P:DNA replication initiation"/>
    <property type="evidence" value="ECO:0007669"/>
    <property type="project" value="TreeGrafter"/>
</dbReference>
<dbReference type="Gene3D" id="3.40.50.300">
    <property type="entry name" value="P-loop containing nucleotide triphosphate hydrolases"/>
    <property type="match status" value="2"/>
</dbReference>
<evidence type="ECO:0000259" key="14">
    <source>
        <dbReference type="PROSITE" id="PS51194"/>
    </source>
</evidence>
<keyword evidence="3 12" id="KW-0479">Metal-binding</keyword>
<dbReference type="PROSITE" id="PS51194">
    <property type="entry name" value="HELICASE_CTER"/>
    <property type="match status" value="1"/>
</dbReference>
<keyword evidence="7 12" id="KW-0862">Zinc</keyword>
<dbReference type="InterPro" id="IPR027417">
    <property type="entry name" value="P-loop_NTPase"/>
</dbReference>
<dbReference type="CDD" id="cd18804">
    <property type="entry name" value="SF2_C_priA"/>
    <property type="match status" value="1"/>
</dbReference>
<feature type="binding site" evidence="12">
    <location>
        <position position="428"/>
    </location>
    <ligand>
        <name>Zn(2+)</name>
        <dbReference type="ChEBI" id="CHEBI:29105"/>
        <label>1</label>
    </ligand>
</feature>
<dbReference type="CDD" id="cd17929">
    <property type="entry name" value="DEXHc_priA"/>
    <property type="match status" value="1"/>
</dbReference>
<dbReference type="SMART" id="SM00490">
    <property type="entry name" value="HELICc"/>
    <property type="match status" value="1"/>
</dbReference>
<dbReference type="GO" id="GO:0005524">
    <property type="term" value="F:ATP binding"/>
    <property type="evidence" value="ECO:0007669"/>
    <property type="project" value="UniProtKB-UniRule"/>
</dbReference>
<dbReference type="Pfam" id="PF00271">
    <property type="entry name" value="Helicase_C"/>
    <property type="match status" value="1"/>
</dbReference>
<feature type="binding site" evidence="12">
    <location>
        <position position="437"/>
    </location>
    <ligand>
        <name>Zn(2+)</name>
        <dbReference type="ChEBI" id="CHEBI:29105"/>
        <label>2</label>
    </ligand>
</feature>
<sequence>MAILAEVVIDQVAPGLDRPFTYVVPDTFEEQVALGQWVEVPFGSRVLHGVITQLAAGDPAEGTKAIHAIVDRKPVVTPVLLEMAQWLSGRYLCYVSQALRSMVPASVRRRQSARPKMVWYRVVGARSGRPSTKQAMFEFVRDHGPVDRRTLLDQFNNAQQALRALVAEEALEVLTDPPQSPLPQEALHQLTAAQQAVLQTMESEPGRAWLLEGVTGSGKTEVYLALIEARVAAGRQALVLLPEIALTPQVLLRFRERFGTRVAVWHSGLGHGERRLIWEAVRDGRVSVVVGARSAVFLPFPRLGAIVVDEEHEPSYKQEEHPRYHAREAALWRGKREGVTVVLGSATPSVETRFWAEQGAIGHLRLPERAMGRSLPAVELVDMREELQKGNRQMFSHALTTALDEVLRRGEQAILFLNRRGYSTFVLCRACGQALQCPDCAVSLTYHQRDNRLVCHYCLKEQPLPKRCPECGSDKIRYFGAGTERVADEVGRLFPGTRVIRADRDTLTRPDDYAELYQNFLSGQADVLVGTQMIAKGMDFPRVTLVGVVAADTALHLPDYRAAERTFQLLVQAGGRSGRGDQAGRVVIQTYNPDHYAIFHAYRHDYAAFYQEEISFREQAHYPPYSDLWLLVLEGSEESDVKARADGVYRDLRAVWPNGEILGPAPAPLARIRGQYRYHLLLKSTHNDDLAVVLRTLQSQHRGVSITRDPYFLM</sequence>
<dbReference type="GO" id="GO:0003677">
    <property type="term" value="F:DNA binding"/>
    <property type="evidence" value="ECO:0007669"/>
    <property type="project" value="UniProtKB-UniRule"/>
</dbReference>
<dbReference type="SMART" id="SM00487">
    <property type="entry name" value="DEXDc"/>
    <property type="match status" value="1"/>
</dbReference>
<dbReference type="GO" id="GO:0016787">
    <property type="term" value="F:hydrolase activity"/>
    <property type="evidence" value="ECO:0007669"/>
    <property type="project" value="UniProtKB-KW"/>
</dbReference>
<dbReference type="GO" id="GO:1990077">
    <property type="term" value="C:primosome complex"/>
    <property type="evidence" value="ECO:0007669"/>
    <property type="project" value="UniProtKB-UniRule"/>
</dbReference>
<name>A0A7Y0L3S9_9FIRM</name>
<dbReference type="Pfam" id="PF17764">
    <property type="entry name" value="PriA_3primeBD"/>
    <property type="match status" value="1"/>
</dbReference>
<dbReference type="InterPro" id="IPR011545">
    <property type="entry name" value="DEAD/DEAH_box_helicase_dom"/>
</dbReference>
<evidence type="ECO:0000256" key="4">
    <source>
        <dbReference type="ARBA" id="ARBA00022741"/>
    </source>
</evidence>
<keyword evidence="10 12" id="KW-0413">Isomerase</keyword>
<comment type="cofactor">
    <cofactor evidence="12">
        <name>Zn(2+)</name>
        <dbReference type="ChEBI" id="CHEBI:29105"/>
    </cofactor>
    <text evidence="12">Binds 2 zinc ions per subunit.</text>
</comment>
<evidence type="ECO:0000256" key="11">
    <source>
        <dbReference type="ARBA" id="ARBA00048988"/>
    </source>
</evidence>
<dbReference type="Gene3D" id="3.40.1440.60">
    <property type="entry name" value="PriA, 3(prime) DNA-binding domain"/>
    <property type="match status" value="1"/>
</dbReference>
<evidence type="ECO:0000256" key="9">
    <source>
        <dbReference type="ARBA" id="ARBA00023125"/>
    </source>
</evidence>
<comment type="similarity">
    <text evidence="12">Belongs to the helicase family. PriA subfamily.</text>
</comment>
<dbReference type="Proteomes" id="UP000533476">
    <property type="component" value="Unassembled WGS sequence"/>
</dbReference>
<keyword evidence="9 12" id="KW-0238">DNA-binding</keyword>
<evidence type="ECO:0000256" key="8">
    <source>
        <dbReference type="ARBA" id="ARBA00022840"/>
    </source>
</evidence>
<dbReference type="EMBL" id="JABBVZ010000022">
    <property type="protein sequence ID" value="NMP22402.1"/>
    <property type="molecule type" value="Genomic_DNA"/>
</dbReference>
<dbReference type="PANTHER" id="PTHR30580:SF0">
    <property type="entry name" value="PRIMOSOMAL PROTEIN N"/>
    <property type="match status" value="1"/>
</dbReference>
<keyword evidence="8 12" id="KW-0067">ATP-binding</keyword>
<dbReference type="InterPro" id="IPR041222">
    <property type="entry name" value="PriA_3primeBD"/>
</dbReference>
<dbReference type="NCBIfam" id="TIGR00595">
    <property type="entry name" value="priA"/>
    <property type="match status" value="1"/>
</dbReference>
<evidence type="ECO:0000256" key="1">
    <source>
        <dbReference type="ARBA" id="ARBA00022515"/>
    </source>
</evidence>
<dbReference type="InterPro" id="IPR041236">
    <property type="entry name" value="PriA_C"/>
</dbReference>
<organism evidence="15 16">
    <name type="scientific">Sulfobacillus harzensis</name>
    <dbReference type="NCBI Taxonomy" id="2729629"/>
    <lineage>
        <taxon>Bacteria</taxon>
        <taxon>Bacillati</taxon>
        <taxon>Bacillota</taxon>
        <taxon>Clostridia</taxon>
        <taxon>Eubacteriales</taxon>
        <taxon>Clostridiales Family XVII. Incertae Sedis</taxon>
        <taxon>Sulfobacillus</taxon>
    </lineage>
</organism>
<evidence type="ECO:0000313" key="15">
    <source>
        <dbReference type="EMBL" id="NMP22402.1"/>
    </source>
</evidence>
<keyword evidence="2 12" id="KW-0235">DNA replication</keyword>
<dbReference type="InterPro" id="IPR042115">
    <property type="entry name" value="PriA_3primeBD_sf"/>
</dbReference>
<gene>
    <name evidence="12 15" type="primary">priA</name>
    <name evidence="15" type="ORF">HIJ39_08560</name>
</gene>
<dbReference type="InterPro" id="IPR040498">
    <property type="entry name" value="PriA_CRR"/>
</dbReference>
<feature type="binding site" evidence="12">
    <location>
        <position position="458"/>
    </location>
    <ligand>
        <name>Zn(2+)</name>
        <dbReference type="ChEBI" id="CHEBI:29105"/>
        <label>2</label>
    </ligand>
</feature>
<evidence type="ECO:0000256" key="6">
    <source>
        <dbReference type="ARBA" id="ARBA00022806"/>
    </source>
</evidence>
<evidence type="ECO:0000256" key="3">
    <source>
        <dbReference type="ARBA" id="ARBA00022723"/>
    </source>
</evidence>
<protein>
    <recommendedName>
        <fullName evidence="12">Replication restart protein PriA</fullName>
    </recommendedName>
    <alternativeName>
        <fullName evidence="12">ATP-dependent DNA helicase PriA</fullName>
        <ecNumber evidence="12">5.6.2.4</ecNumber>
    </alternativeName>
    <alternativeName>
        <fullName evidence="12">DNA 3'-5' helicase PriA</fullName>
    </alternativeName>
</protein>
<dbReference type="InterPro" id="IPR005259">
    <property type="entry name" value="PriA"/>
</dbReference>
<dbReference type="PROSITE" id="PS51192">
    <property type="entry name" value="HELICASE_ATP_BIND_1"/>
    <property type="match status" value="1"/>
</dbReference>
<evidence type="ECO:0000256" key="10">
    <source>
        <dbReference type="ARBA" id="ARBA00023235"/>
    </source>
</evidence>
<keyword evidence="16" id="KW-1185">Reference proteome</keyword>
<comment type="subunit">
    <text evidence="12">Component of the replication restart primosome.</text>
</comment>
<dbReference type="Pfam" id="PF00270">
    <property type="entry name" value="DEAD"/>
    <property type="match status" value="1"/>
</dbReference>
<evidence type="ECO:0000259" key="13">
    <source>
        <dbReference type="PROSITE" id="PS51192"/>
    </source>
</evidence>
<evidence type="ECO:0000256" key="12">
    <source>
        <dbReference type="HAMAP-Rule" id="MF_00983"/>
    </source>
</evidence>
<dbReference type="GO" id="GO:0006302">
    <property type="term" value="P:double-strand break repair"/>
    <property type="evidence" value="ECO:0007669"/>
    <property type="project" value="InterPro"/>
</dbReference>
<dbReference type="AlphaFoldDB" id="A0A7Y0L3S9"/>
<comment type="caution">
    <text evidence="15">The sequence shown here is derived from an EMBL/GenBank/DDBJ whole genome shotgun (WGS) entry which is preliminary data.</text>
</comment>
<dbReference type="PANTHER" id="PTHR30580">
    <property type="entry name" value="PRIMOSOMAL PROTEIN N"/>
    <property type="match status" value="1"/>
</dbReference>
<proteinExistence type="inferred from homology"/>
<dbReference type="Pfam" id="PF18319">
    <property type="entry name" value="Zn_ribbon_PriA"/>
    <property type="match status" value="1"/>
</dbReference>
<evidence type="ECO:0000256" key="2">
    <source>
        <dbReference type="ARBA" id="ARBA00022705"/>
    </source>
</evidence>
<dbReference type="SUPFAM" id="SSF52540">
    <property type="entry name" value="P-loop containing nucleoside triphosphate hydrolases"/>
    <property type="match status" value="2"/>
</dbReference>